<dbReference type="InterPro" id="IPR000182">
    <property type="entry name" value="GNAT_dom"/>
</dbReference>
<feature type="domain" description="N-acetyltransferase" evidence="1">
    <location>
        <begin position="39"/>
        <end position="126"/>
    </location>
</feature>
<gene>
    <name evidence="2" type="ORF">GCM10025870_00900</name>
</gene>
<organism evidence="2 3">
    <name type="scientific">Agromyces marinus</name>
    <dbReference type="NCBI Taxonomy" id="1389020"/>
    <lineage>
        <taxon>Bacteria</taxon>
        <taxon>Bacillati</taxon>
        <taxon>Actinomycetota</taxon>
        <taxon>Actinomycetes</taxon>
        <taxon>Micrococcales</taxon>
        <taxon>Microbacteriaceae</taxon>
        <taxon>Agromyces</taxon>
    </lineage>
</organism>
<keyword evidence="3" id="KW-1185">Reference proteome</keyword>
<dbReference type="EMBL" id="AP027734">
    <property type="protein sequence ID" value="BDZ53017.1"/>
    <property type="molecule type" value="Genomic_DNA"/>
</dbReference>
<dbReference type="Pfam" id="PF00583">
    <property type="entry name" value="Acetyltransf_1"/>
    <property type="match status" value="1"/>
</dbReference>
<dbReference type="Proteomes" id="UP001321477">
    <property type="component" value="Chromosome"/>
</dbReference>
<reference evidence="3" key="1">
    <citation type="journal article" date="2019" name="Int. J. Syst. Evol. Microbiol.">
        <title>The Global Catalogue of Microorganisms (GCM) 10K type strain sequencing project: providing services to taxonomists for standard genome sequencing and annotation.</title>
        <authorList>
            <consortium name="The Broad Institute Genomics Platform"/>
            <consortium name="The Broad Institute Genome Sequencing Center for Infectious Disease"/>
            <person name="Wu L."/>
            <person name="Ma J."/>
        </authorList>
    </citation>
    <scope>NUCLEOTIDE SEQUENCE [LARGE SCALE GENOMIC DNA]</scope>
    <source>
        <strain evidence="3">NBRC 109019</strain>
    </source>
</reference>
<dbReference type="RefSeq" id="WP_234659029.1">
    <property type="nucleotide sequence ID" value="NZ_AP027734.1"/>
</dbReference>
<sequence>MNVTVREAAEGDFFGWLPLFETHCANRGGRLDDAKALIVWSWAQDPAHALRAGLAVDGAGAPVGLVHFHVEPRTIDASIALVIDDLYVQEGAQGTGVEDLLLAYVRESATGAHATRIVWSHAPDEADALSSAEAGARRRDAVVFEADL</sequence>
<evidence type="ECO:0000313" key="2">
    <source>
        <dbReference type="EMBL" id="BDZ53017.1"/>
    </source>
</evidence>
<dbReference type="SUPFAM" id="SSF55729">
    <property type="entry name" value="Acyl-CoA N-acyltransferases (Nat)"/>
    <property type="match status" value="1"/>
</dbReference>
<dbReference type="InterPro" id="IPR016181">
    <property type="entry name" value="Acyl_CoA_acyltransferase"/>
</dbReference>
<protein>
    <recommendedName>
        <fullName evidence="1">N-acetyltransferase domain-containing protein</fullName>
    </recommendedName>
</protein>
<proteinExistence type="predicted"/>
<evidence type="ECO:0000313" key="3">
    <source>
        <dbReference type="Proteomes" id="UP001321477"/>
    </source>
</evidence>
<evidence type="ECO:0000259" key="1">
    <source>
        <dbReference type="Pfam" id="PF00583"/>
    </source>
</evidence>
<name>A0ABM8GX62_9MICO</name>
<dbReference type="Gene3D" id="3.40.630.30">
    <property type="match status" value="1"/>
</dbReference>
<accession>A0ABM8GX62</accession>